<dbReference type="GO" id="GO:0005737">
    <property type="term" value="C:cytoplasm"/>
    <property type="evidence" value="ECO:0007669"/>
    <property type="project" value="UniProtKB-SubCell"/>
</dbReference>
<protein>
    <recommendedName>
        <fullName evidence="6 7">Peptidyl-tRNA hydrolase</fullName>
        <shortName evidence="7">Pth</shortName>
        <ecNumber evidence="1 7">3.1.1.29</ecNumber>
    </recommendedName>
</protein>
<dbReference type="InterPro" id="IPR001328">
    <property type="entry name" value="Pept_tRNA_hydro"/>
</dbReference>
<dbReference type="CDD" id="cd00462">
    <property type="entry name" value="PTH"/>
    <property type="match status" value="1"/>
</dbReference>
<name>A0A1T4XXZ3_9BACT</name>
<dbReference type="OrthoDB" id="9800507at2"/>
<evidence type="ECO:0000256" key="4">
    <source>
        <dbReference type="ARBA" id="ARBA00022884"/>
    </source>
</evidence>
<dbReference type="PROSITE" id="PS01195">
    <property type="entry name" value="PEPT_TRNA_HYDROL_1"/>
    <property type="match status" value="1"/>
</dbReference>
<dbReference type="FunFam" id="3.40.50.1470:FF:000001">
    <property type="entry name" value="Peptidyl-tRNA hydrolase"/>
    <property type="match status" value="1"/>
</dbReference>
<gene>
    <name evidence="7" type="primary">pth</name>
    <name evidence="10" type="ORF">SAMN02745166_02165</name>
</gene>
<keyword evidence="2 7" id="KW-0820">tRNA-binding</keyword>
<organism evidence="10 11">
    <name type="scientific">Prosthecobacter debontii</name>
    <dbReference type="NCBI Taxonomy" id="48467"/>
    <lineage>
        <taxon>Bacteria</taxon>
        <taxon>Pseudomonadati</taxon>
        <taxon>Verrucomicrobiota</taxon>
        <taxon>Verrucomicrobiia</taxon>
        <taxon>Verrucomicrobiales</taxon>
        <taxon>Verrucomicrobiaceae</taxon>
        <taxon>Prosthecobacter</taxon>
    </lineage>
</organism>
<dbReference type="PROSITE" id="PS01196">
    <property type="entry name" value="PEPT_TRNA_HYDROL_2"/>
    <property type="match status" value="1"/>
</dbReference>
<dbReference type="SUPFAM" id="SSF53178">
    <property type="entry name" value="Peptidyl-tRNA hydrolase-like"/>
    <property type="match status" value="1"/>
</dbReference>
<reference evidence="11" key="1">
    <citation type="submission" date="2017-02" db="EMBL/GenBank/DDBJ databases">
        <authorList>
            <person name="Varghese N."/>
            <person name="Submissions S."/>
        </authorList>
    </citation>
    <scope>NUCLEOTIDE SEQUENCE [LARGE SCALE GENOMIC DNA]</scope>
    <source>
        <strain evidence="11">ATCC 700200</strain>
    </source>
</reference>
<dbReference type="Gene3D" id="3.40.50.1470">
    <property type="entry name" value="Peptidyl-tRNA hydrolase"/>
    <property type="match status" value="1"/>
</dbReference>
<dbReference type="AlphaFoldDB" id="A0A1T4XXZ3"/>
<feature type="active site" description="Proton acceptor" evidence="7">
    <location>
        <position position="22"/>
    </location>
</feature>
<keyword evidence="3 7" id="KW-0378">Hydrolase</keyword>
<comment type="function">
    <text evidence="7">Hydrolyzes ribosome-free peptidyl-tRNAs (with 1 or more amino acids incorporated), which drop off the ribosome during protein synthesis, or as a result of ribosome stalling.</text>
</comment>
<evidence type="ECO:0000313" key="10">
    <source>
        <dbReference type="EMBL" id="SKA94442.1"/>
    </source>
</evidence>
<keyword evidence="7" id="KW-0963">Cytoplasm</keyword>
<dbReference type="Pfam" id="PF01195">
    <property type="entry name" value="Pept_tRNA_hydro"/>
    <property type="match status" value="1"/>
</dbReference>
<feature type="binding site" evidence="7">
    <location>
        <position position="112"/>
    </location>
    <ligand>
        <name>tRNA</name>
        <dbReference type="ChEBI" id="CHEBI:17843"/>
    </ligand>
</feature>
<dbReference type="PANTHER" id="PTHR17224:SF1">
    <property type="entry name" value="PEPTIDYL-TRNA HYDROLASE"/>
    <property type="match status" value="1"/>
</dbReference>
<keyword evidence="4 7" id="KW-0694">RNA-binding</keyword>
<evidence type="ECO:0000256" key="6">
    <source>
        <dbReference type="ARBA" id="ARBA00050038"/>
    </source>
</evidence>
<evidence type="ECO:0000313" key="11">
    <source>
        <dbReference type="Proteomes" id="UP000190774"/>
    </source>
</evidence>
<dbReference type="STRING" id="48467.SAMN02745166_02165"/>
<feature type="binding site" evidence="7">
    <location>
        <position position="17"/>
    </location>
    <ligand>
        <name>tRNA</name>
        <dbReference type="ChEBI" id="CHEBI:17843"/>
    </ligand>
</feature>
<evidence type="ECO:0000256" key="2">
    <source>
        <dbReference type="ARBA" id="ARBA00022555"/>
    </source>
</evidence>
<dbReference type="InterPro" id="IPR036416">
    <property type="entry name" value="Pept_tRNA_hydro_sf"/>
</dbReference>
<keyword evidence="11" id="KW-1185">Reference proteome</keyword>
<feature type="site" description="Discriminates between blocked and unblocked aminoacyl-tRNA" evidence="7">
    <location>
        <position position="12"/>
    </location>
</feature>
<comment type="subcellular location">
    <subcellularLocation>
        <location evidence="7">Cytoplasm</location>
    </subcellularLocation>
</comment>
<dbReference type="GO" id="GO:0006515">
    <property type="term" value="P:protein quality control for misfolded or incompletely synthesized proteins"/>
    <property type="evidence" value="ECO:0007669"/>
    <property type="project" value="UniProtKB-UniRule"/>
</dbReference>
<comment type="similarity">
    <text evidence="5 7 9">Belongs to the PTH family.</text>
</comment>
<evidence type="ECO:0000256" key="1">
    <source>
        <dbReference type="ARBA" id="ARBA00013260"/>
    </source>
</evidence>
<evidence type="ECO:0000256" key="9">
    <source>
        <dbReference type="RuleBase" id="RU004320"/>
    </source>
</evidence>
<dbReference type="GO" id="GO:0004045">
    <property type="term" value="F:peptidyl-tRNA hydrolase activity"/>
    <property type="evidence" value="ECO:0007669"/>
    <property type="project" value="UniProtKB-UniRule"/>
</dbReference>
<evidence type="ECO:0000256" key="8">
    <source>
        <dbReference type="RuleBase" id="RU000673"/>
    </source>
</evidence>
<evidence type="ECO:0000256" key="5">
    <source>
        <dbReference type="ARBA" id="ARBA00038063"/>
    </source>
</evidence>
<dbReference type="GO" id="GO:0000049">
    <property type="term" value="F:tRNA binding"/>
    <property type="evidence" value="ECO:0007669"/>
    <property type="project" value="UniProtKB-UniRule"/>
</dbReference>
<dbReference type="HAMAP" id="MF_00083">
    <property type="entry name" value="Pept_tRNA_hydro_bact"/>
    <property type="match status" value="1"/>
</dbReference>
<comment type="function">
    <text evidence="7">Catalyzes the release of premature peptidyl moieties from peptidyl-tRNA molecules trapped in stalled 50S ribosomal subunits, and thus maintains levels of free tRNAs and 50S ribosomes.</text>
</comment>
<sequence length="194" mass="21402">MVKPRLIVGLGNPGIEYRDTRHNIGFMVVDELARLSGATFTEEKRWHGWIAKIPGAVLLKPTTYMNDSGRSVQAVSQFYKTTVQELLVIYDDVDLPLGRLRMRLAGSAGGHNGLKSLIRNLGSDAFPRLKLGISTPSGRPAGDRLAGHVLGKFREEERTEVAIMIKRATDAVRSACETGVEAAMNLFNRKEEQP</sequence>
<accession>A0A1T4XXZ3</accession>
<dbReference type="NCBIfam" id="TIGR00447">
    <property type="entry name" value="pth"/>
    <property type="match status" value="1"/>
</dbReference>
<feature type="site" description="Stabilizes the basic form of H active site to accept a proton" evidence="7">
    <location>
        <position position="91"/>
    </location>
</feature>
<dbReference type="RefSeq" id="WP_139373192.1">
    <property type="nucleotide sequence ID" value="NZ_FUYE01000006.1"/>
</dbReference>
<evidence type="ECO:0000256" key="7">
    <source>
        <dbReference type="HAMAP-Rule" id="MF_00083"/>
    </source>
</evidence>
<dbReference type="Proteomes" id="UP000190774">
    <property type="component" value="Unassembled WGS sequence"/>
</dbReference>
<dbReference type="PANTHER" id="PTHR17224">
    <property type="entry name" value="PEPTIDYL-TRNA HYDROLASE"/>
    <property type="match status" value="1"/>
</dbReference>
<dbReference type="GO" id="GO:0072344">
    <property type="term" value="P:rescue of stalled ribosome"/>
    <property type="evidence" value="ECO:0007669"/>
    <property type="project" value="UniProtKB-UniRule"/>
</dbReference>
<evidence type="ECO:0000256" key="3">
    <source>
        <dbReference type="ARBA" id="ARBA00022801"/>
    </source>
</evidence>
<dbReference type="EMBL" id="FUYE01000006">
    <property type="protein sequence ID" value="SKA94442.1"/>
    <property type="molecule type" value="Genomic_DNA"/>
</dbReference>
<comment type="catalytic activity">
    <reaction evidence="7 8">
        <text>an N-acyl-L-alpha-aminoacyl-tRNA + H2O = an N-acyl-L-amino acid + a tRNA + H(+)</text>
        <dbReference type="Rhea" id="RHEA:54448"/>
        <dbReference type="Rhea" id="RHEA-COMP:10123"/>
        <dbReference type="Rhea" id="RHEA-COMP:13883"/>
        <dbReference type="ChEBI" id="CHEBI:15377"/>
        <dbReference type="ChEBI" id="CHEBI:15378"/>
        <dbReference type="ChEBI" id="CHEBI:59874"/>
        <dbReference type="ChEBI" id="CHEBI:78442"/>
        <dbReference type="ChEBI" id="CHEBI:138191"/>
        <dbReference type="EC" id="3.1.1.29"/>
    </reaction>
</comment>
<dbReference type="InterPro" id="IPR018171">
    <property type="entry name" value="Pept_tRNA_hydro_CS"/>
</dbReference>
<dbReference type="EC" id="3.1.1.29" evidence="1 7"/>
<feature type="binding site" evidence="7">
    <location>
        <position position="64"/>
    </location>
    <ligand>
        <name>tRNA</name>
        <dbReference type="ChEBI" id="CHEBI:17843"/>
    </ligand>
</feature>
<feature type="binding site" evidence="7">
    <location>
        <position position="66"/>
    </location>
    <ligand>
        <name>tRNA</name>
        <dbReference type="ChEBI" id="CHEBI:17843"/>
    </ligand>
</feature>
<proteinExistence type="inferred from homology"/>
<comment type="subunit">
    <text evidence="7">Monomer.</text>
</comment>